<keyword evidence="4 8" id="KW-0812">Transmembrane</keyword>
<gene>
    <name evidence="10" type="ORF">FE782_20480</name>
</gene>
<dbReference type="Gene3D" id="3.10.20.310">
    <property type="entry name" value="membrane protein fhac"/>
    <property type="match status" value="1"/>
</dbReference>
<evidence type="ECO:0000313" key="11">
    <source>
        <dbReference type="Proteomes" id="UP000309676"/>
    </source>
</evidence>
<proteinExistence type="predicted"/>
<dbReference type="PANTHER" id="PTHR37820:SF1">
    <property type="entry name" value="CELL DIVISION PROTEIN FTSQ"/>
    <property type="match status" value="1"/>
</dbReference>
<reference evidence="10 11" key="1">
    <citation type="submission" date="2019-05" db="EMBL/GenBank/DDBJ databases">
        <authorList>
            <person name="Narsing Rao M.P."/>
            <person name="Li W.J."/>
        </authorList>
    </citation>
    <scope>NUCLEOTIDE SEQUENCE [LARGE SCALE GENOMIC DNA]</scope>
    <source>
        <strain evidence="10 11">SYSU_K30003</strain>
    </source>
</reference>
<keyword evidence="2" id="KW-1003">Cell membrane</keyword>
<keyword evidence="3" id="KW-0132">Cell division</keyword>
<dbReference type="InterPro" id="IPR050487">
    <property type="entry name" value="FtsQ_DivIB"/>
</dbReference>
<comment type="subcellular location">
    <subcellularLocation>
        <location evidence="1">Membrane</location>
    </subcellularLocation>
</comment>
<sequence>MRSTTHVPSGPGGDCLIAGIGTIWYVRRCLSLPGIEPMPVVRGERPRRRGNRKLLFFLFVFFVALLGVLFFQSSFSKIHQIEVEGNRLLTKEQIIEAAGIAVGDHFFAVSGGEIDERVSRLGAAEQVTTAKRFPGMVTIIVKEYPVVALELTDTGDIAGILTNATSVPYGNVENAASRPILSGWEDADLKRRLTETLASIETEHLQDVSEIRPSPTDSFPDRIVLYTRSKYEVVTRISYLKEKISLLDDYVYDLRNEDRTSGRIVLMDTNYAEALEEETEQPSSDAEE</sequence>
<dbReference type="GO" id="GO:0051301">
    <property type="term" value="P:cell division"/>
    <property type="evidence" value="ECO:0007669"/>
    <property type="project" value="UniProtKB-KW"/>
</dbReference>
<evidence type="ECO:0000256" key="4">
    <source>
        <dbReference type="ARBA" id="ARBA00022692"/>
    </source>
</evidence>
<dbReference type="EMBL" id="VCIW01000015">
    <property type="protein sequence ID" value="TLS50404.1"/>
    <property type="molecule type" value="Genomic_DNA"/>
</dbReference>
<evidence type="ECO:0000313" key="10">
    <source>
        <dbReference type="EMBL" id="TLS50404.1"/>
    </source>
</evidence>
<evidence type="ECO:0000256" key="6">
    <source>
        <dbReference type="ARBA" id="ARBA00023136"/>
    </source>
</evidence>
<dbReference type="PANTHER" id="PTHR37820">
    <property type="entry name" value="CELL DIVISION PROTEIN DIVIB"/>
    <property type="match status" value="1"/>
</dbReference>
<feature type="domain" description="POTRA" evidence="9">
    <location>
        <begin position="76"/>
        <end position="144"/>
    </location>
</feature>
<dbReference type="Gene3D" id="3.40.50.10960">
    <property type="match status" value="1"/>
</dbReference>
<comment type="caution">
    <text evidence="10">The sequence shown here is derived from an EMBL/GenBank/DDBJ whole genome shotgun (WGS) entry which is preliminary data.</text>
</comment>
<evidence type="ECO:0000256" key="8">
    <source>
        <dbReference type="SAM" id="Phobius"/>
    </source>
</evidence>
<evidence type="ECO:0000256" key="5">
    <source>
        <dbReference type="ARBA" id="ARBA00022989"/>
    </source>
</evidence>
<evidence type="ECO:0000256" key="1">
    <source>
        <dbReference type="ARBA" id="ARBA00004370"/>
    </source>
</evidence>
<dbReference type="GO" id="GO:0005886">
    <property type="term" value="C:plasma membrane"/>
    <property type="evidence" value="ECO:0007669"/>
    <property type="project" value="TreeGrafter"/>
</dbReference>
<keyword evidence="6 8" id="KW-0472">Membrane</keyword>
<keyword evidence="7" id="KW-0131">Cell cycle</keyword>
<feature type="transmembrane region" description="Helical" evidence="8">
    <location>
        <begin position="54"/>
        <end position="71"/>
    </location>
</feature>
<evidence type="ECO:0000256" key="2">
    <source>
        <dbReference type="ARBA" id="ARBA00022475"/>
    </source>
</evidence>
<dbReference type="PROSITE" id="PS51779">
    <property type="entry name" value="POTRA"/>
    <property type="match status" value="1"/>
</dbReference>
<protein>
    <submittedName>
        <fullName evidence="10">FtsQ-type POTRA domain-containing protein</fullName>
    </submittedName>
</protein>
<name>A0A5R9GBA3_9BACL</name>
<dbReference type="Pfam" id="PF08478">
    <property type="entry name" value="POTRA_1"/>
    <property type="match status" value="1"/>
</dbReference>
<dbReference type="InterPro" id="IPR034746">
    <property type="entry name" value="POTRA"/>
</dbReference>
<dbReference type="Proteomes" id="UP000309676">
    <property type="component" value="Unassembled WGS sequence"/>
</dbReference>
<dbReference type="AlphaFoldDB" id="A0A5R9GBA3"/>
<evidence type="ECO:0000259" key="9">
    <source>
        <dbReference type="PROSITE" id="PS51779"/>
    </source>
</evidence>
<organism evidence="10 11">
    <name type="scientific">Paenibacillus antri</name>
    <dbReference type="NCBI Taxonomy" id="2582848"/>
    <lineage>
        <taxon>Bacteria</taxon>
        <taxon>Bacillati</taxon>
        <taxon>Bacillota</taxon>
        <taxon>Bacilli</taxon>
        <taxon>Bacillales</taxon>
        <taxon>Paenibacillaceae</taxon>
        <taxon>Paenibacillus</taxon>
    </lineage>
</organism>
<dbReference type="InterPro" id="IPR013685">
    <property type="entry name" value="POTRA_FtsQ_type"/>
</dbReference>
<accession>A0A5R9GBA3</accession>
<keyword evidence="5 8" id="KW-1133">Transmembrane helix</keyword>
<evidence type="ECO:0000256" key="7">
    <source>
        <dbReference type="ARBA" id="ARBA00023306"/>
    </source>
</evidence>
<keyword evidence="11" id="KW-1185">Reference proteome</keyword>
<evidence type="ECO:0000256" key="3">
    <source>
        <dbReference type="ARBA" id="ARBA00022618"/>
    </source>
</evidence>